<sequence>MGCCTSNIRNLGNSELPVEEREIQLAEKKLMFSHKKLDELMMQTHKIDFNFDILHLSNLCDLYKVLPNSPTGKFFENLLRKKCLDNVQLRYLFILLCEITDVPKKTYVLSDDKRSCLAAVQELLNTALEVIPNNLEGLGPGVFKYITSLKAVADAYITELSKLSLNEIKRKICESEISAKELRIKMFFGLKNLDYKSENINFEETGYKKIDRNVEDLESSEDSIVKNQYLVEIEEKYQIEESKGENIKGKDCVVEEKRQGFEEKVSLDENVVEKQENSEEKISLDENIVEKQENSEEKVSLDENVVEKQENSDKKEEKIKPVEVLAIEKSDTELKIEDKIIEDNEKEKTEGVATSGNSVEDENLLEKSQENKLDIESQPKLENPPISSDLQSKSPTKMPEDNLVDFSISNDSISFSLNEDSLLSPLQPSEYFDKISETSEDINKILGELDKKPELASSKIQKDQRLSRISLKKDSKITQNKPTIDVNKESLKTANIESKMKSPTGIETKKSLLKEPKSPVILANKEEVKVSPKKESNIGMKKTSTNEAEKKILDTKIQSGSEKVLQKSLSLRVNTEENKKREGTERRGTKVGIVSQKNLGDEEDKKGKEGDGVVGIKKESKIASFGLMRNKP</sequence>
<feature type="compositionally biased region" description="Basic and acidic residues" evidence="1">
    <location>
        <begin position="524"/>
        <end position="536"/>
    </location>
</feature>
<keyword evidence="3" id="KW-1185">Reference proteome</keyword>
<accession>A0A1R2B9P4</accession>
<feature type="compositionally biased region" description="Basic and acidic residues" evidence="1">
    <location>
        <begin position="599"/>
        <end position="613"/>
    </location>
</feature>
<dbReference type="Proteomes" id="UP000187209">
    <property type="component" value="Unassembled WGS sequence"/>
</dbReference>
<comment type="caution">
    <text evidence="2">The sequence shown here is derived from an EMBL/GenBank/DDBJ whole genome shotgun (WGS) entry which is preliminary data.</text>
</comment>
<dbReference type="EMBL" id="MPUH01000818">
    <property type="protein sequence ID" value="OMJ73486.1"/>
    <property type="molecule type" value="Genomic_DNA"/>
</dbReference>
<dbReference type="AlphaFoldDB" id="A0A1R2B9P4"/>
<feature type="region of interest" description="Disordered" evidence="1">
    <location>
        <begin position="567"/>
        <end position="613"/>
    </location>
</feature>
<protein>
    <submittedName>
        <fullName evidence="2">Uncharacterized protein</fullName>
    </submittedName>
</protein>
<reference evidence="2 3" key="1">
    <citation type="submission" date="2016-11" db="EMBL/GenBank/DDBJ databases">
        <title>The macronuclear genome of Stentor coeruleus: a giant cell with tiny introns.</title>
        <authorList>
            <person name="Slabodnick M."/>
            <person name="Ruby J.G."/>
            <person name="Reiff S.B."/>
            <person name="Swart E.C."/>
            <person name="Gosai S."/>
            <person name="Prabakaran S."/>
            <person name="Witkowska E."/>
            <person name="Larue G.E."/>
            <person name="Fisher S."/>
            <person name="Freeman R.M."/>
            <person name="Gunawardena J."/>
            <person name="Chu W."/>
            <person name="Stover N.A."/>
            <person name="Gregory B.D."/>
            <person name="Nowacki M."/>
            <person name="Derisi J."/>
            <person name="Roy S.W."/>
            <person name="Marshall W.F."/>
            <person name="Sood P."/>
        </authorList>
    </citation>
    <scope>NUCLEOTIDE SEQUENCE [LARGE SCALE GENOMIC DNA]</scope>
    <source>
        <strain evidence="2">WM001</strain>
    </source>
</reference>
<feature type="region of interest" description="Disordered" evidence="1">
    <location>
        <begin position="270"/>
        <end position="323"/>
    </location>
</feature>
<feature type="compositionally biased region" description="Basic and acidic residues" evidence="1">
    <location>
        <begin position="574"/>
        <end position="588"/>
    </location>
</feature>
<proteinExistence type="predicted"/>
<feature type="compositionally biased region" description="Polar residues" evidence="1">
    <location>
        <begin position="385"/>
        <end position="395"/>
    </location>
</feature>
<feature type="region of interest" description="Disordered" evidence="1">
    <location>
        <begin position="335"/>
        <end position="403"/>
    </location>
</feature>
<organism evidence="2 3">
    <name type="scientific">Stentor coeruleus</name>
    <dbReference type="NCBI Taxonomy" id="5963"/>
    <lineage>
        <taxon>Eukaryota</taxon>
        <taxon>Sar</taxon>
        <taxon>Alveolata</taxon>
        <taxon>Ciliophora</taxon>
        <taxon>Postciliodesmatophora</taxon>
        <taxon>Heterotrichea</taxon>
        <taxon>Heterotrichida</taxon>
        <taxon>Stentoridae</taxon>
        <taxon>Stentor</taxon>
    </lineage>
</organism>
<feature type="compositionally biased region" description="Basic and acidic residues" evidence="1">
    <location>
        <begin position="335"/>
        <end position="350"/>
    </location>
</feature>
<feature type="region of interest" description="Disordered" evidence="1">
    <location>
        <begin position="523"/>
        <end position="549"/>
    </location>
</feature>
<feature type="compositionally biased region" description="Basic and acidic residues" evidence="1">
    <location>
        <begin position="364"/>
        <end position="379"/>
    </location>
</feature>
<evidence type="ECO:0000313" key="3">
    <source>
        <dbReference type="Proteomes" id="UP000187209"/>
    </source>
</evidence>
<gene>
    <name evidence="2" type="ORF">SteCoe_27819</name>
</gene>
<name>A0A1R2B9P4_9CILI</name>
<evidence type="ECO:0000256" key="1">
    <source>
        <dbReference type="SAM" id="MobiDB-lite"/>
    </source>
</evidence>
<evidence type="ECO:0000313" key="2">
    <source>
        <dbReference type="EMBL" id="OMJ73486.1"/>
    </source>
</evidence>